<comment type="caution">
    <text evidence="1">The sequence shown here is derived from an EMBL/GenBank/DDBJ whole genome shotgun (WGS) entry which is preliminary data.</text>
</comment>
<dbReference type="EMBL" id="JARKIB010000229">
    <property type="protein sequence ID" value="KAJ7721493.1"/>
    <property type="molecule type" value="Genomic_DNA"/>
</dbReference>
<dbReference type="AlphaFoldDB" id="A0AAD7HIG9"/>
<gene>
    <name evidence="1" type="ORF">B0H16DRAFT_367143</name>
</gene>
<evidence type="ECO:0000313" key="2">
    <source>
        <dbReference type="Proteomes" id="UP001215598"/>
    </source>
</evidence>
<evidence type="ECO:0000313" key="1">
    <source>
        <dbReference type="EMBL" id="KAJ7721493.1"/>
    </source>
</evidence>
<protein>
    <submittedName>
        <fullName evidence="1">Uncharacterized protein</fullName>
    </submittedName>
</protein>
<accession>A0AAD7HIG9</accession>
<proteinExistence type="predicted"/>
<organism evidence="1 2">
    <name type="scientific">Mycena metata</name>
    <dbReference type="NCBI Taxonomy" id="1033252"/>
    <lineage>
        <taxon>Eukaryota</taxon>
        <taxon>Fungi</taxon>
        <taxon>Dikarya</taxon>
        <taxon>Basidiomycota</taxon>
        <taxon>Agaricomycotina</taxon>
        <taxon>Agaricomycetes</taxon>
        <taxon>Agaricomycetidae</taxon>
        <taxon>Agaricales</taxon>
        <taxon>Marasmiineae</taxon>
        <taxon>Mycenaceae</taxon>
        <taxon>Mycena</taxon>
    </lineage>
</organism>
<name>A0AAD7HIG9_9AGAR</name>
<reference evidence="1" key="1">
    <citation type="submission" date="2023-03" db="EMBL/GenBank/DDBJ databases">
        <title>Massive genome expansion in bonnet fungi (Mycena s.s.) driven by repeated elements and novel gene families across ecological guilds.</title>
        <authorList>
            <consortium name="Lawrence Berkeley National Laboratory"/>
            <person name="Harder C.B."/>
            <person name="Miyauchi S."/>
            <person name="Viragh M."/>
            <person name="Kuo A."/>
            <person name="Thoen E."/>
            <person name="Andreopoulos B."/>
            <person name="Lu D."/>
            <person name="Skrede I."/>
            <person name="Drula E."/>
            <person name="Henrissat B."/>
            <person name="Morin E."/>
            <person name="Kohler A."/>
            <person name="Barry K."/>
            <person name="LaButti K."/>
            <person name="Morin E."/>
            <person name="Salamov A."/>
            <person name="Lipzen A."/>
            <person name="Mereny Z."/>
            <person name="Hegedus B."/>
            <person name="Baldrian P."/>
            <person name="Stursova M."/>
            <person name="Weitz H."/>
            <person name="Taylor A."/>
            <person name="Grigoriev I.V."/>
            <person name="Nagy L.G."/>
            <person name="Martin F."/>
            <person name="Kauserud H."/>
        </authorList>
    </citation>
    <scope>NUCLEOTIDE SEQUENCE</scope>
    <source>
        <strain evidence="1">CBHHK182m</strain>
    </source>
</reference>
<keyword evidence="2" id="KW-1185">Reference proteome</keyword>
<sequence>MRRLEPWRESNGTPRSPVSFKLNSCQPVISASALPLSYFHALVVPCTIMKPTYSNKTVYECTYFPCNNKTSEWGGKLRACSRCSVAGKGVALYCSTKCQRDDVSWISDLLQFPDRFDKWPRHKVQCNKDRAEKFAMPESAQKTIEDMVIWDRKNRPKLISAAISALQLCHFPENADEYGPVPASGGNFL</sequence>
<dbReference type="Proteomes" id="UP001215598">
    <property type="component" value="Unassembled WGS sequence"/>
</dbReference>